<dbReference type="Proteomes" id="UP000824088">
    <property type="component" value="Unassembled WGS sequence"/>
</dbReference>
<dbReference type="EMBL" id="DVMN01000116">
    <property type="protein sequence ID" value="HIU21857.1"/>
    <property type="molecule type" value="Genomic_DNA"/>
</dbReference>
<dbReference type="InterPro" id="IPR034829">
    <property type="entry name" value="DnaD-like_sf"/>
</dbReference>
<evidence type="ECO:0000256" key="1">
    <source>
        <dbReference type="ARBA" id="ARBA00093462"/>
    </source>
</evidence>
<evidence type="ECO:0000256" key="2">
    <source>
        <dbReference type="SAM" id="Coils"/>
    </source>
</evidence>
<reference evidence="4" key="1">
    <citation type="submission" date="2020-10" db="EMBL/GenBank/DDBJ databases">
        <authorList>
            <person name="Gilroy R."/>
        </authorList>
    </citation>
    <scope>NUCLEOTIDE SEQUENCE</scope>
    <source>
        <strain evidence="4">1063</strain>
    </source>
</reference>
<dbReference type="Gene3D" id="1.10.10.630">
    <property type="entry name" value="DnaD domain-like"/>
    <property type="match status" value="2"/>
</dbReference>
<dbReference type="InterPro" id="IPR006343">
    <property type="entry name" value="DnaB/C_C"/>
</dbReference>
<feature type="domain" description="DnaB/C C-terminal" evidence="3">
    <location>
        <begin position="378"/>
        <end position="440"/>
    </location>
</feature>
<sequence>MSLAKFSSDFLIESFTLVDNLFINEHLPHCTEKQLKVYLYGLYMCSMPEKLNSLDEMCETLDVTETELTSIYADFEDAGLCRIVSRKPLEVAYCSLKRAMQPPKKYKSEKWHDFNRELQELFHERMLTPNEYNEYYSFLDSVKMDRDAMLMIVRYCIELKGESVRYPYILTVARNWASEGVRTVADVEAKLNEYEAQTEDMRAVLAALGRKGGAELEEKQMLTKWTRSWGFTLPAVLEAAKSLKGGKTFRKLDGRLDEFYRMSVFTAEEMKDYNAHREKLQDLAVRINKTIGVFYESLDHVIEVYTSPWLDKGFSDEALVTVAHYCFLSGIRTLDGMNGVVDKFYAQGLLTVEAINAFIGEQLKQDERIRKIIEATGRSRGVTAADRNFYRTWSAVWGFGDEVIVCAAELCAGKSYPSSAVNRLLSEWKSRGVRTVEDAKRVGAGVAAPADKAAVNSSRNFKERTYTAEELKAVMTSMDDLDENDV</sequence>
<organism evidence="4 5">
    <name type="scientific">Candidatus Limadaptatus stercorigallinarum</name>
    <dbReference type="NCBI Taxonomy" id="2840845"/>
    <lineage>
        <taxon>Bacteria</taxon>
        <taxon>Bacillati</taxon>
        <taxon>Bacillota</taxon>
        <taxon>Clostridia</taxon>
        <taxon>Eubacteriales</taxon>
        <taxon>Candidatus Limadaptatus</taxon>
    </lineage>
</organism>
<accession>A0A9D1HT63</accession>
<gene>
    <name evidence="4" type="ORF">IAD51_06510</name>
</gene>
<evidence type="ECO:0000313" key="4">
    <source>
        <dbReference type="EMBL" id="HIU21857.1"/>
    </source>
</evidence>
<proteinExistence type="inferred from homology"/>
<name>A0A9D1HT63_9FIRM</name>
<dbReference type="Pfam" id="PF07261">
    <property type="entry name" value="DnaB_2"/>
    <property type="match status" value="2"/>
</dbReference>
<evidence type="ECO:0000259" key="3">
    <source>
        <dbReference type="Pfam" id="PF07261"/>
    </source>
</evidence>
<comment type="caution">
    <text evidence="4">The sequence shown here is derived from an EMBL/GenBank/DDBJ whole genome shotgun (WGS) entry which is preliminary data.</text>
</comment>
<feature type="domain" description="DnaB/C C-terminal" evidence="3">
    <location>
        <begin position="124"/>
        <end position="190"/>
    </location>
</feature>
<feature type="coiled-coil region" evidence="2">
    <location>
        <begin position="184"/>
        <end position="211"/>
    </location>
</feature>
<comment type="similarity">
    <text evidence="1">Belongs to the DnaB/DnaD family.</text>
</comment>
<keyword evidence="2" id="KW-0175">Coiled coil</keyword>
<reference evidence="4" key="2">
    <citation type="journal article" date="2021" name="PeerJ">
        <title>Extensive microbial diversity within the chicken gut microbiome revealed by metagenomics and culture.</title>
        <authorList>
            <person name="Gilroy R."/>
            <person name="Ravi A."/>
            <person name="Getino M."/>
            <person name="Pursley I."/>
            <person name="Horton D.L."/>
            <person name="Alikhan N.F."/>
            <person name="Baker D."/>
            <person name="Gharbi K."/>
            <person name="Hall N."/>
            <person name="Watson M."/>
            <person name="Adriaenssens E.M."/>
            <person name="Foster-Nyarko E."/>
            <person name="Jarju S."/>
            <person name="Secka A."/>
            <person name="Antonio M."/>
            <person name="Oren A."/>
            <person name="Chaudhuri R.R."/>
            <person name="La Ragione R."/>
            <person name="Hildebrand F."/>
            <person name="Pallen M.J."/>
        </authorList>
    </citation>
    <scope>NUCLEOTIDE SEQUENCE</scope>
    <source>
        <strain evidence="4">1063</strain>
    </source>
</reference>
<evidence type="ECO:0000313" key="5">
    <source>
        <dbReference type="Proteomes" id="UP000824088"/>
    </source>
</evidence>
<dbReference type="AlphaFoldDB" id="A0A9D1HT63"/>
<protein>
    <submittedName>
        <fullName evidence="4">DnaD domain protein</fullName>
    </submittedName>
</protein>
<dbReference type="SUPFAM" id="SSF158499">
    <property type="entry name" value="DnaD domain-like"/>
    <property type="match status" value="1"/>
</dbReference>
<dbReference type="NCBIfam" id="TIGR01446">
    <property type="entry name" value="DnaD_dom"/>
    <property type="match status" value="1"/>
</dbReference>